<name>A0A077L3S0_ACIGI</name>
<feature type="transmembrane region" description="Helical" evidence="6">
    <location>
        <begin position="70"/>
        <end position="88"/>
    </location>
</feature>
<keyword evidence="4 6" id="KW-1133">Transmembrane helix</keyword>
<keyword evidence="3 6" id="KW-0812">Transmembrane</keyword>
<protein>
    <submittedName>
        <fullName evidence="7">LysE family translocator</fullName>
    </submittedName>
</protein>
<evidence type="ECO:0000256" key="4">
    <source>
        <dbReference type="ARBA" id="ARBA00022989"/>
    </source>
</evidence>
<feature type="transmembrane region" description="Helical" evidence="6">
    <location>
        <begin position="178"/>
        <end position="195"/>
    </location>
</feature>
<feature type="transmembrane region" description="Helical" evidence="6">
    <location>
        <begin position="136"/>
        <end position="157"/>
    </location>
</feature>
<evidence type="ECO:0000256" key="5">
    <source>
        <dbReference type="ARBA" id="ARBA00023136"/>
    </source>
</evidence>
<evidence type="ECO:0000256" key="6">
    <source>
        <dbReference type="SAM" id="Phobius"/>
    </source>
</evidence>
<dbReference type="RefSeq" id="WP_004723817.1">
    <property type="nucleotide sequence ID" value="NZ_AP014630.1"/>
</dbReference>
<sequence>MISWFFIGLVVTILLTPGPTNTLLASSGIQVGIRKSLALIPAEALGYLISITIWGLIIGSVSKQFPSVPVILKLFSAGYILFLALKLWRTANRDENFNHATIRARELFFATLLNPKALLFASAIFPTHVWQNASAYTSHMLVFLLLIVPIAFFWTFIGSVICSNKVTWLNQRNMQRTASLVLVSFTVPLSYSALLSL</sequence>
<comment type="subcellular location">
    <subcellularLocation>
        <location evidence="1">Cell membrane</location>
        <topology evidence="1">Multi-pass membrane protein</topology>
    </subcellularLocation>
</comment>
<gene>
    <name evidence="7" type="ORF">KW868_21880</name>
</gene>
<dbReference type="GO" id="GO:0033228">
    <property type="term" value="P:cysteine export across plasma membrane"/>
    <property type="evidence" value="ECO:0007669"/>
    <property type="project" value="TreeGrafter"/>
</dbReference>
<accession>A0A077L3S0</accession>
<reference evidence="7" key="1">
    <citation type="submission" date="2021-07" db="EMBL/GenBank/DDBJ databases">
        <authorList>
            <person name="Fernandez M."/>
            <person name="Pereira P."/>
            <person name="Torres Tejerizo G.A."/>
            <person name="Gonzalez P."/>
            <person name="Agostini E."/>
        </authorList>
    </citation>
    <scope>NUCLEOTIDE SEQUENCE</scope>
    <source>
        <strain evidence="7">SFC 500-1A</strain>
    </source>
</reference>
<evidence type="ECO:0000256" key="1">
    <source>
        <dbReference type="ARBA" id="ARBA00004651"/>
    </source>
</evidence>
<evidence type="ECO:0000256" key="2">
    <source>
        <dbReference type="ARBA" id="ARBA00022475"/>
    </source>
</evidence>
<keyword evidence="5 6" id="KW-0472">Membrane</keyword>
<keyword evidence="2" id="KW-1003">Cell membrane</keyword>
<organism evidence="7 8">
    <name type="scientific">Acinetobacter guillouiae</name>
    <name type="common">Acinetobacter genomosp. 11</name>
    <dbReference type="NCBI Taxonomy" id="106649"/>
    <lineage>
        <taxon>Bacteria</taxon>
        <taxon>Pseudomonadati</taxon>
        <taxon>Pseudomonadota</taxon>
        <taxon>Gammaproteobacteria</taxon>
        <taxon>Moraxellales</taxon>
        <taxon>Moraxellaceae</taxon>
        <taxon>Acinetobacter</taxon>
    </lineage>
</organism>
<evidence type="ECO:0000313" key="8">
    <source>
        <dbReference type="Proteomes" id="UP000887320"/>
    </source>
</evidence>
<dbReference type="PANTHER" id="PTHR30086">
    <property type="entry name" value="ARGININE EXPORTER PROTEIN ARGO"/>
    <property type="match status" value="1"/>
</dbReference>
<comment type="caution">
    <text evidence="7">The sequence shown here is derived from an EMBL/GenBank/DDBJ whole genome shotgun (WGS) entry which is preliminary data.</text>
</comment>
<feature type="transmembrane region" description="Helical" evidence="6">
    <location>
        <begin position="108"/>
        <end position="130"/>
    </location>
</feature>
<dbReference type="STRING" id="106649.GCA_000829655_01614"/>
<dbReference type="GeneID" id="67745647"/>
<dbReference type="EMBL" id="JAHWXT010000014">
    <property type="protein sequence ID" value="MCF0267100.1"/>
    <property type="molecule type" value="Genomic_DNA"/>
</dbReference>
<proteinExistence type="predicted"/>
<dbReference type="AlphaFoldDB" id="A0A077L3S0"/>
<dbReference type="GO" id="GO:0015171">
    <property type="term" value="F:amino acid transmembrane transporter activity"/>
    <property type="evidence" value="ECO:0007669"/>
    <property type="project" value="TreeGrafter"/>
</dbReference>
<feature type="transmembrane region" description="Helical" evidence="6">
    <location>
        <begin position="37"/>
        <end position="58"/>
    </location>
</feature>
<feature type="transmembrane region" description="Helical" evidence="6">
    <location>
        <begin position="6"/>
        <end position="25"/>
    </location>
</feature>
<dbReference type="KEGG" id="agu:AS4_36320"/>
<dbReference type="GO" id="GO:0005886">
    <property type="term" value="C:plasma membrane"/>
    <property type="evidence" value="ECO:0007669"/>
    <property type="project" value="UniProtKB-SubCell"/>
</dbReference>
<dbReference type="Pfam" id="PF01810">
    <property type="entry name" value="LysE"/>
    <property type="match status" value="1"/>
</dbReference>
<dbReference type="PANTHER" id="PTHR30086:SF20">
    <property type="entry name" value="ARGININE EXPORTER PROTEIN ARGO-RELATED"/>
    <property type="match status" value="1"/>
</dbReference>
<dbReference type="InterPro" id="IPR001123">
    <property type="entry name" value="LeuE-type"/>
</dbReference>
<evidence type="ECO:0000313" key="7">
    <source>
        <dbReference type="EMBL" id="MCF0267100.1"/>
    </source>
</evidence>
<dbReference type="Proteomes" id="UP000887320">
    <property type="component" value="Unassembled WGS sequence"/>
</dbReference>
<evidence type="ECO:0000256" key="3">
    <source>
        <dbReference type="ARBA" id="ARBA00022692"/>
    </source>
</evidence>